<evidence type="ECO:0000313" key="1">
    <source>
        <dbReference type="EMBL" id="KJV84359.1"/>
    </source>
</evidence>
<organism evidence="1 2">
    <name type="scientific">Anaplasma phagocytophilum str. ApWI1</name>
    <dbReference type="NCBI Taxonomy" id="1359155"/>
    <lineage>
        <taxon>Bacteria</taxon>
        <taxon>Pseudomonadati</taxon>
        <taxon>Pseudomonadota</taxon>
        <taxon>Alphaproteobacteria</taxon>
        <taxon>Rickettsiales</taxon>
        <taxon>Anaplasmataceae</taxon>
        <taxon>Anaplasma</taxon>
        <taxon>phagocytophilum group</taxon>
    </lineage>
</organism>
<dbReference type="Gene3D" id="1.10.1370.30">
    <property type="match status" value="1"/>
</dbReference>
<dbReference type="AlphaFoldDB" id="A0A0F3PYS2"/>
<comment type="caution">
    <text evidence="1">The sequence shown here is derived from an EMBL/GenBank/DDBJ whole genome shotgun (WGS) entry which is preliminary data.</text>
</comment>
<sequence length="115" mass="12195">MSSCFGYLPSKVLGAITATQIFSYIDDPKVAVLENIESGDFSGLTAWLSPRSLFSAFFLVIASEYQALSSYTCADLASRSLEVDALAVSPVTALLVVVFLISTGFSTTSVEFTAS</sequence>
<evidence type="ECO:0000313" key="2">
    <source>
        <dbReference type="Proteomes" id="UP000033622"/>
    </source>
</evidence>
<proteinExistence type="predicted"/>
<accession>A0A0F3PYS2</accession>
<gene>
    <name evidence="1" type="ORF">APHWI1_1343</name>
</gene>
<reference evidence="1 2" key="1">
    <citation type="submission" date="2015-01" db="EMBL/GenBank/DDBJ databases">
        <title>Genome Sequencing of Rickettsiales.</title>
        <authorList>
            <person name="Daugherty S.C."/>
            <person name="Su Q."/>
            <person name="Abolude K."/>
            <person name="Beier-Sexton M."/>
            <person name="Carlyon J.A."/>
            <person name="Carter R."/>
            <person name="Day N.P."/>
            <person name="Dumler S.J."/>
            <person name="Dyachenko V."/>
            <person name="Godinez A."/>
            <person name="Kurtti T.J."/>
            <person name="Lichay M."/>
            <person name="Mullins K.E."/>
            <person name="Ott S."/>
            <person name="Pappas-Brown V."/>
            <person name="Paris D.H."/>
            <person name="Patel P."/>
            <person name="Richards A.L."/>
            <person name="Sadzewicz L."/>
            <person name="Sears K."/>
            <person name="Seidman D."/>
            <person name="Sengamalay N."/>
            <person name="Stenos J."/>
            <person name="Tallon L.J."/>
            <person name="Vincent G."/>
            <person name="Fraser C.M."/>
            <person name="Munderloh U."/>
            <person name="Dunning-Hotopp J.C."/>
        </authorList>
    </citation>
    <scope>NUCLEOTIDE SEQUENCE [LARGE SCALE GENOMIC DNA]</scope>
    <source>
        <strain evidence="1 2">ApWI1</strain>
    </source>
</reference>
<protein>
    <submittedName>
        <fullName evidence="1">Uncharacterized protein</fullName>
    </submittedName>
</protein>
<dbReference type="PATRIC" id="fig|1359155.3.peg.1362"/>
<dbReference type="Proteomes" id="UP000033622">
    <property type="component" value="Unassembled WGS sequence"/>
</dbReference>
<dbReference type="EMBL" id="LAOF01000001">
    <property type="protein sequence ID" value="KJV84359.1"/>
    <property type="molecule type" value="Genomic_DNA"/>
</dbReference>
<name>A0A0F3PYS2_ANAPH</name>